<evidence type="ECO:0000313" key="1">
    <source>
        <dbReference type="EMBL" id="MPC36700.1"/>
    </source>
</evidence>
<organism evidence="1 2">
    <name type="scientific">Portunus trituberculatus</name>
    <name type="common">Swimming crab</name>
    <name type="synonym">Neptunus trituberculatus</name>
    <dbReference type="NCBI Taxonomy" id="210409"/>
    <lineage>
        <taxon>Eukaryota</taxon>
        <taxon>Metazoa</taxon>
        <taxon>Ecdysozoa</taxon>
        <taxon>Arthropoda</taxon>
        <taxon>Crustacea</taxon>
        <taxon>Multicrustacea</taxon>
        <taxon>Malacostraca</taxon>
        <taxon>Eumalacostraca</taxon>
        <taxon>Eucarida</taxon>
        <taxon>Decapoda</taxon>
        <taxon>Pleocyemata</taxon>
        <taxon>Brachyura</taxon>
        <taxon>Eubrachyura</taxon>
        <taxon>Portunoidea</taxon>
        <taxon>Portunidae</taxon>
        <taxon>Portuninae</taxon>
        <taxon>Portunus</taxon>
    </lineage>
</organism>
<keyword evidence="2" id="KW-1185">Reference proteome</keyword>
<reference evidence="1 2" key="1">
    <citation type="submission" date="2019-05" db="EMBL/GenBank/DDBJ databases">
        <title>Another draft genome of Portunus trituberculatus and its Hox gene families provides insights of decapod evolution.</title>
        <authorList>
            <person name="Jeong J.-H."/>
            <person name="Song I."/>
            <person name="Kim S."/>
            <person name="Choi T."/>
            <person name="Kim D."/>
            <person name="Ryu S."/>
            <person name="Kim W."/>
        </authorList>
    </citation>
    <scope>NUCLEOTIDE SEQUENCE [LARGE SCALE GENOMIC DNA]</scope>
    <source>
        <tissue evidence="1">Muscle</tissue>
    </source>
</reference>
<name>A0A5B7EPR2_PORTR</name>
<accession>A0A5B7EPR2</accession>
<protein>
    <submittedName>
        <fullName evidence="1">Uncharacterized protein</fullName>
    </submittedName>
</protein>
<gene>
    <name evidence="1" type="ORF">E2C01_030167</name>
</gene>
<sequence>MRRRRAFVDITDIPMSILPKILPRIKSPIVLAIASANQNKSSNCHMLWYKHAMAYACTTIHHIPDPTGCLRSLHTVN</sequence>
<dbReference type="EMBL" id="VSRR010003583">
    <property type="protein sequence ID" value="MPC36700.1"/>
    <property type="molecule type" value="Genomic_DNA"/>
</dbReference>
<comment type="caution">
    <text evidence="1">The sequence shown here is derived from an EMBL/GenBank/DDBJ whole genome shotgun (WGS) entry which is preliminary data.</text>
</comment>
<proteinExistence type="predicted"/>
<dbReference type="Proteomes" id="UP000324222">
    <property type="component" value="Unassembled WGS sequence"/>
</dbReference>
<evidence type="ECO:0000313" key="2">
    <source>
        <dbReference type="Proteomes" id="UP000324222"/>
    </source>
</evidence>
<dbReference type="AlphaFoldDB" id="A0A5B7EPR2"/>